<dbReference type="PANTHER" id="PTHR11091:SF0">
    <property type="entry name" value="MALATE DEHYDROGENASE"/>
    <property type="match status" value="1"/>
</dbReference>
<dbReference type="InterPro" id="IPR036111">
    <property type="entry name" value="Mal/L-sulfo/L-lacto_DH-like_sf"/>
</dbReference>
<sequence length="382" mass="41883">MQKMLENVTPDLVDNPSDDIIFLDHSVLKGFMKDVFIKLGVPKDDAEIIADVLITSDLRGINSHGIQRCKMYYDRIREGIYNPKTKIDIVKNDATTAVLDGNCGMGHVIAYKAMTLAISKAKKYGLGAVAVRNSTHFGIAGYYSLMATREGMIGFVTTNTRPSVPPTFGIEPMLGTNPLTYGAPTDEEFPFLIDCATSIIQRGKVEVYNRLKKPLPDGVIISNNGNSRNDAGIVLNKLINRSAALLPLGGKGEDTSGHKGYGYATFAEILSAALQDGIFLKDTAGVVEKGQKRLKVGHFFLAINIENFIPVKRFKKIAGSIMRSLRSSKKVPGKNKIYTAGEKEFHAEKESNSVGIALNKSLQSDIKIMQQELGLNQYKFPF</sequence>
<protein>
    <recommendedName>
        <fullName evidence="4">Malate dehydrogenase</fullName>
    </recommendedName>
</protein>
<gene>
    <name evidence="3" type="ORF">LCGC14_1029410</name>
</gene>
<dbReference type="InterPro" id="IPR003767">
    <property type="entry name" value="Malate/L-lactate_DH-like"/>
</dbReference>
<evidence type="ECO:0000256" key="2">
    <source>
        <dbReference type="ARBA" id="ARBA00023002"/>
    </source>
</evidence>
<keyword evidence="2" id="KW-0560">Oxidoreductase</keyword>
<dbReference type="GO" id="GO:0016491">
    <property type="term" value="F:oxidoreductase activity"/>
    <property type="evidence" value="ECO:0007669"/>
    <property type="project" value="UniProtKB-KW"/>
</dbReference>
<dbReference type="InterPro" id="IPR043143">
    <property type="entry name" value="Mal/L-sulf/L-lact_DH-like_NADP"/>
</dbReference>
<organism evidence="3">
    <name type="scientific">marine sediment metagenome</name>
    <dbReference type="NCBI Taxonomy" id="412755"/>
    <lineage>
        <taxon>unclassified sequences</taxon>
        <taxon>metagenomes</taxon>
        <taxon>ecological metagenomes</taxon>
    </lineage>
</organism>
<dbReference type="EMBL" id="LAZR01004168">
    <property type="protein sequence ID" value="KKN11147.1"/>
    <property type="molecule type" value="Genomic_DNA"/>
</dbReference>
<comment type="similarity">
    <text evidence="1">Belongs to the LDH2/MDH2 oxidoreductase family.</text>
</comment>
<proteinExistence type="inferred from homology"/>
<name>A0A0F9NGT5_9ZZZZ</name>
<reference evidence="3" key="1">
    <citation type="journal article" date="2015" name="Nature">
        <title>Complex archaea that bridge the gap between prokaryotes and eukaryotes.</title>
        <authorList>
            <person name="Spang A."/>
            <person name="Saw J.H."/>
            <person name="Jorgensen S.L."/>
            <person name="Zaremba-Niedzwiedzka K."/>
            <person name="Martijn J."/>
            <person name="Lind A.E."/>
            <person name="van Eijk R."/>
            <person name="Schleper C."/>
            <person name="Guy L."/>
            <person name="Ettema T.J."/>
        </authorList>
    </citation>
    <scope>NUCLEOTIDE SEQUENCE</scope>
</reference>
<evidence type="ECO:0000313" key="3">
    <source>
        <dbReference type="EMBL" id="KKN11147.1"/>
    </source>
</evidence>
<dbReference type="InterPro" id="IPR043144">
    <property type="entry name" value="Mal/L-sulf/L-lact_DH-like_ah"/>
</dbReference>
<dbReference type="Gene3D" id="1.10.1530.10">
    <property type="match status" value="1"/>
</dbReference>
<accession>A0A0F9NGT5</accession>
<evidence type="ECO:0000256" key="1">
    <source>
        <dbReference type="ARBA" id="ARBA00006056"/>
    </source>
</evidence>
<dbReference type="SUPFAM" id="SSF89733">
    <property type="entry name" value="L-sulfolactate dehydrogenase-like"/>
    <property type="match status" value="1"/>
</dbReference>
<dbReference type="PANTHER" id="PTHR11091">
    <property type="entry name" value="OXIDOREDUCTASE-RELATED"/>
    <property type="match status" value="1"/>
</dbReference>
<dbReference type="Pfam" id="PF02615">
    <property type="entry name" value="Ldh_2"/>
    <property type="match status" value="1"/>
</dbReference>
<dbReference type="AlphaFoldDB" id="A0A0F9NGT5"/>
<dbReference type="Gene3D" id="3.30.1370.60">
    <property type="entry name" value="Hypothetical oxidoreductase yiak, domain 2"/>
    <property type="match status" value="1"/>
</dbReference>
<comment type="caution">
    <text evidence="3">The sequence shown here is derived from an EMBL/GenBank/DDBJ whole genome shotgun (WGS) entry which is preliminary data.</text>
</comment>
<evidence type="ECO:0008006" key="4">
    <source>
        <dbReference type="Google" id="ProtNLM"/>
    </source>
</evidence>